<dbReference type="SUPFAM" id="SSF57829">
    <property type="entry name" value="Zn-binding ribosomal proteins"/>
    <property type="match status" value="1"/>
</dbReference>
<keyword evidence="5 6" id="KW-0687">Ribonucleoprotein</keyword>
<comment type="cofactor">
    <cofactor evidence="6">
        <name>Zn(2+)</name>
        <dbReference type="ChEBI" id="CHEBI:29105"/>
    </cofactor>
    <text evidence="6">Binds 1 zinc ion per subunit.</text>
</comment>
<dbReference type="GO" id="GO:1990904">
    <property type="term" value="C:ribonucleoprotein complex"/>
    <property type="evidence" value="ECO:0007669"/>
    <property type="project" value="UniProtKB-KW"/>
</dbReference>
<evidence type="ECO:0000313" key="8">
    <source>
        <dbReference type="EMBL" id="GBF36228.1"/>
    </source>
</evidence>
<feature type="binding site" evidence="6">
    <location>
        <position position="45"/>
    </location>
    <ligand>
        <name>Zn(2+)</name>
        <dbReference type="ChEBI" id="CHEBI:29105"/>
    </ligand>
</feature>
<keyword evidence="1 6" id="KW-0479">Metal-binding</keyword>
<dbReference type="GO" id="GO:0008270">
    <property type="term" value="F:zinc ion binding"/>
    <property type="evidence" value="ECO:0007669"/>
    <property type="project" value="UniProtKB-UniRule"/>
</dbReference>
<protein>
    <recommendedName>
        <fullName evidence="6">Small ribosomal subunit protein eS31</fullName>
    </recommendedName>
</protein>
<dbReference type="EMBL" id="BFAX01000002">
    <property type="protein sequence ID" value="GBF36228.1"/>
    <property type="molecule type" value="Genomic_DNA"/>
</dbReference>
<dbReference type="SMART" id="SM01402">
    <property type="entry name" value="Ribosomal_S27"/>
    <property type="match status" value="1"/>
</dbReference>
<evidence type="ECO:0000259" key="7">
    <source>
        <dbReference type="SMART" id="SM01402"/>
    </source>
</evidence>
<feature type="binding site" evidence="6">
    <location>
        <position position="48"/>
    </location>
    <ligand>
        <name>Zn(2+)</name>
        <dbReference type="ChEBI" id="CHEBI:29105"/>
    </ligand>
</feature>
<comment type="similarity">
    <text evidence="6">Belongs to the eukaryotic ribosomal protein eS31 family.</text>
</comment>
<dbReference type="NCBIfam" id="NF001669">
    <property type="entry name" value="PRK00432.1"/>
    <property type="match status" value="1"/>
</dbReference>
<keyword evidence="3 6" id="KW-0862">Zinc</keyword>
<evidence type="ECO:0000256" key="6">
    <source>
        <dbReference type="HAMAP-Rule" id="MF_00777"/>
    </source>
</evidence>
<evidence type="ECO:0000256" key="2">
    <source>
        <dbReference type="ARBA" id="ARBA00022771"/>
    </source>
</evidence>
<dbReference type="GO" id="GO:0003735">
    <property type="term" value="F:structural constituent of ribosome"/>
    <property type="evidence" value="ECO:0007669"/>
    <property type="project" value="InterPro"/>
</dbReference>
<dbReference type="GO" id="GO:0005840">
    <property type="term" value="C:ribosome"/>
    <property type="evidence" value="ECO:0007669"/>
    <property type="project" value="UniProtKB-KW"/>
</dbReference>
<dbReference type="InterPro" id="IPR002906">
    <property type="entry name" value="Ribosomal_eS31"/>
</dbReference>
<evidence type="ECO:0000256" key="4">
    <source>
        <dbReference type="ARBA" id="ARBA00022980"/>
    </source>
</evidence>
<dbReference type="Pfam" id="PF01599">
    <property type="entry name" value="Ribosomal_S27"/>
    <property type="match status" value="1"/>
</dbReference>
<dbReference type="GO" id="GO:0006412">
    <property type="term" value="P:translation"/>
    <property type="evidence" value="ECO:0007669"/>
    <property type="project" value="UniProtKB-UniRule"/>
</dbReference>
<keyword evidence="9" id="KW-1185">Reference proteome</keyword>
<comment type="subunit">
    <text evidence="6">Part of the 30S ribosomal subunit.</text>
</comment>
<name>A0A401HPP7_9EURY</name>
<organism evidence="8 9">
    <name type="scientific">Methanofervidicoccus abyssi</name>
    <dbReference type="NCBI Taxonomy" id="2082189"/>
    <lineage>
        <taxon>Archaea</taxon>
        <taxon>Methanobacteriati</taxon>
        <taxon>Methanobacteriota</taxon>
        <taxon>Methanomada group</taxon>
        <taxon>Methanococci</taxon>
        <taxon>Methanococcales</taxon>
        <taxon>Methanofervidicoccus</taxon>
    </lineage>
</organism>
<dbReference type="RefSeq" id="WP_131007011.1">
    <property type="nucleotide sequence ID" value="NZ_BFAX01000002.1"/>
</dbReference>
<evidence type="ECO:0000256" key="3">
    <source>
        <dbReference type="ARBA" id="ARBA00022833"/>
    </source>
</evidence>
<proteinExistence type="inferred from homology"/>
<feature type="domain" description="Small ribosomal subunit protein eS31" evidence="7">
    <location>
        <begin position="9"/>
        <end position="51"/>
    </location>
</feature>
<dbReference type="Gene3D" id="6.20.50.180">
    <property type="match status" value="1"/>
</dbReference>
<dbReference type="HAMAP" id="MF_00777">
    <property type="entry name" value="Ribosomal_eS31"/>
    <property type="match status" value="1"/>
</dbReference>
<dbReference type="InterPro" id="IPR011332">
    <property type="entry name" value="Ribosomal_zn-bd"/>
</dbReference>
<feature type="binding site" evidence="6">
    <location>
        <position position="30"/>
    </location>
    <ligand>
        <name>Zn(2+)</name>
        <dbReference type="ChEBI" id="CHEBI:29105"/>
    </ligand>
</feature>
<feature type="binding site" evidence="6">
    <location>
        <position position="27"/>
    </location>
    <ligand>
        <name>Zn(2+)</name>
        <dbReference type="ChEBI" id="CHEBI:29105"/>
    </ligand>
</feature>
<comment type="caution">
    <text evidence="6">Lacks conserved residue(s) required for the propagation of feature annotation.</text>
</comment>
<accession>A0A401HPP7</accession>
<keyword evidence="2 6" id="KW-0863">Zinc-finger</keyword>
<comment type="caution">
    <text evidence="8">The sequence shown here is derived from an EMBL/GenBank/DDBJ whole genome shotgun (WGS) entry which is preliminary data.</text>
</comment>
<reference evidence="8 9" key="1">
    <citation type="journal article" date="2019" name="Int. J. Syst. Evol. Microbiol.">
        <title>Methanofervidicoccus abyssi gen. nov., sp. nov., a hydrogenotrophic methanogen, isolated from a hydrothermal vent chimney in the Mid-Cayman Spreading Center, the Caribbean Sea.</title>
        <authorList>
            <person name="Sakai S."/>
            <person name="Takaki Y."/>
            <person name="Miyazaki M."/>
            <person name="Ogawara M."/>
            <person name="Yanagawa K."/>
            <person name="Miyazaki J."/>
            <person name="Takai K."/>
        </authorList>
    </citation>
    <scope>NUCLEOTIDE SEQUENCE [LARGE SCALE GENOMIC DNA]</scope>
    <source>
        <strain evidence="8 9">HHB</strain>
    </source>
</reference>
<keyword evidence="4 6" id="KW-0689">Ribosomal protein</keyword>
<evidence type="ECO:0000313" key="9">
    <source>
        <dbReference type="Proteomes" id="UP000290527"/>
    </source>
</evidence>
<dbReference type="AlphaFoldDB" id="A0A401HPP7"/>
<dbReference type="Proteomes" id="UP000290527">
    <property type="component" value="Unassembled WGS sequence"/>
</dbReference>
<evidence type="ECO:0000256" key="5">
    <source>
        <dbReference type="ARBA" id="ARBA00023274"/>
    </source>
</evidence>
<dbReference type="OrthoDB" id="25142at2157"/>
<sequence>MAKHQNVQKYKYYKIEDGKVIRLKKTCPRCGPGVFMAEHLNRYSCGRCGYTEWKKPEKKK</sequence>
<gene>
    <name evidence="6" type="primary">rps27ae</name>
    <name evidence="8" type="ORF">MHHB_P0458</name>
</gene>
<dbReference type="InterPro" id="IPR022845">
    <property type="entry name" value="Ribosomal_eS31_arc"/>
</dbReference>
<evidence type="ECO:0000256" key="1">
    <source>
        <dbReference type="ARBA" id="ARBA00022723"/>
    </source>
</evidence>